<feature type="transmembrane region" description="Helical" evidence="1">
    <location>
        <begin position="26"/>
        <end position="45"/>
    </location>
</feature>
<feature type="transmembrane region" description="Helical" evidence="1">
    <location>
        <begin position="133"/>
        <end position="151"/>
    </location>
</feature>
<accession>A0A5B1LBZ8</accession>
<dbReference type="RefSeq" id="WP_149729373.1">
    <property type="nucleotide sequence ID" value="NZ_VUJV01000005.1"/>
</dbReference>
<keyword evidence="3" id="KW-1185">Reference proteome</keyword>
<evidence type="ECO:0000256" key="1">
    <source>
        <dbReference type="SAM" id="Phobius"/>
    </source>
</evidence>
<reference evidence="2 3" key="2">
    <citation type="submission" date="2019-09" db="EMBL/GenBank/DDBJ databases">
        <authorList>
            <person name="Jin C."/>
        </authorList>
    </citation>
    <scope>NUCLEOTIDE SEQUENCE [LARGE SCALE GENOMIC DNA]</scope>
    <source>
        <strain evidence="2 3">BN130099</strain>
    </source>
</reference>
<feature type="transmembrane region" description="Helical" evidence="1">
    <location>
        <begin position="163"/>
        <end position="186"/>
    </location>
</feature>
<keyword evidence="1" id="KW-1133">Transmembrane helix</keyword>
<dbReference type="InterPro" id="IPR025576">
    <property type="entry name" value="YwiC"/>
</dbReference>
<gene>
    <name evidence="2" type="ORF">F0U44_16085</name>
</gene>
<keyword evidence="1" id="KW-0812">Transmembrane</keyword>
<protein>
    <submittedName>
        <fullName evidence="2">YwiC-like family protein</fullName>
    </submittedName>
</protein>
<dbReference type="Proteomes" id="UP000325003">
    <property type="component" value="Unassembled WGS sequence"/>
</dbReference>
<evidence type="ECO:0000313" key="3">
    <source>
        <dbReference type="Proteomes" id="UP000325003"/>
    </source>
</evidence>
<proteinExistence type="predicted"/>
<feature type="transmembrane region" description="Helical" evidence="1">
    <location>
        <begin position="207"/>
        <end position="235"/>
    </location>
</feature>
<keyword evidence="1" id="KW-0472">Membrane</keyword>
<name>A0A5B1LBZ8_9ACTN</name>
<organism evidence="2 3">
    <name type="scientific">Nocardioides humilatus</name>
    <dbReference type="NCBI Taxonomy" id="2607660"/>
    <lineage>
        <taxon>Bacteria</taxon>
        <taxon>Bacillati</taxon>
        <taxon>Actinomycetota</taxon>
        <taxon>Actinomycetes</taxon>
        <taxon>Propionibacteriales</taxon>
        <taxon>Nocardioidaceae</taxon>
        <taxon>Nocardioides</taxon>
    </lineage>
</organism>
<dbReference type="EMBL" id="VUJV01000005">
    <property type="protein sequence ID" value="KAA1417804.1"/>
    <property type="molecule type" value="Genomic_DNA"/>
</dbReference>
<feature type="transmembrane region" description="Helical" evidence="1">
    <location>
        <begin position="51"/>
        <end position="70"/>
    </location>
</feature>
<dbReference type="Pfam" id="PF14256">
    <property type="entry name" value="YwiC"/>
    <property type="match status" value="1"/>
</dbReference>
<dbReference type="AlphaFoldDB" id="A0A5B1LBZ8"/>
<sequence length="271" mass="28796">MTTSTPPATVPTASTRRRQPIVPPYHGAWGFLGLPVVMGIAAAGWSPWLPLLVVTWVAAYPMSWALTGTLTARRRGRFRRALLIWGPLCVLGGAPLLLVHPWLLWSLAAYGLLFAVNVQQAGTRRERSLVNDLVLIVECALLVPLLAGVVADRNGFALPVGAMTTGPVVAATVAVGLTLVGSTLHVKSLIRERTNPTFARVSRCFSLLAPAPMLGVCLATGASGWLAAAFLFAAARSIWAHDPTWRPARIGMVELVCLMAVALTGLMVLPS</sequence>
<evidence type="ECO:0000313" key="2">
    <source>
        <dbReference type="EMBL" id="KAA1417804.1"/>
    </source>
</evidence>
<reference evidence="2 3" key="1">
    <citation type="submission" date="2019-09" db="EMBL/GenBank/DDBJ databases">
        <title>Nocardioides panacisoli sp. nov., isolated from the soil of a ginseng field.</title>
        <authorList>
            <person name="Cho C."/>
        </authorList>
    </citation>
    <scope>NUCLEOTIDE SEQUENCE [LARGE SCALE GENOMIC DNA]</scope>
    <source>
        <strain evidence="2 3">BN130099</strain>
    </source>
</reference>
<feature type="transmembrane region" description="Helical" evidence="1">
    <location>
        <begin position="247"/>
        <end position="269"/>
    </location>
</feature>
<comment type="caution">
    <text evidence="2">The sequence shown here is derived from an EMBL/GenBank/DDBJ whole genome shotgun (WGS) entry which is preliminary data.</text>
</comment>
<feature type="transmembrane region" description="Helical" evidence="1">
    <location>
        <begin position="82"/>
        <end position="98"/>
    </location>
</feature>